<sequence>MGKILNIETSTQVCSVALSVDGKTVALQESNTESSHARQITVFAEQLMFKTGFNFQDMDAIAISKGPGSYTGLRIGVSTAKGFCYSLDKPLISVGTLKSLAKGMIIKLSAEGKNPDDFLFCPMIDARRMEVYTAVYDSRLHEVRKVMAEVIDDKSFADFFKQDKPLVFMGDGAAKCKEILTKASINTVFREDISASATYMAPLAEEKLKAGEFEDTAYFEPFYLKDFVAGIPHVKGLR</sequence>
<dbReference type="Pfam" id="PF00814">
    <property type="entry name" value="TsaD"/>
    <property type="match status" value="1"/>
</dbReference>
<proteinExistence type="predicted"/>
<gene>
    <name evidence="2" type="ORF">MNBD_BACTEROID07-196</name>
</gene>
<accession>A0A3B0V7B8</accession>
<reference evidence="2" key="1">
    <citation type="submission" date="2018-06" db="EMBL/GenBank/DDBJ databases">
        <authorList>
            <person name="Zhirakovskaya E."/>
        </authorList>
    </citation>
    <scope>NUCLEOTIDE SEQUENCE</scope>
</reference>
<dbReference type="InterPro" id="IPR000905">
    <property type="entry name" value="Gcp-like_dom"/>
</dbReference>
<evidence type="ECO:0000313" key="2">
    <source>
        <dbReference type="EMBL" id="VAW27864.1"/>
    </source>
</evidence>
<dbReference type="InterPro" id="IPR043129">
    <property type="entry name" value="ATPase_NBD"/>
</dbReference>
<dbReference type="CDD" id="cd24032">
    <property type="entry name" value="ASKHA_NBD_TsaB"/>
    <property type="match status" value="1"/>
</dbReference>
<dbReference type="SUPFAM" id="SSF53067">
    <property type="entry name" value="Actin-like ATPase domain"/>
    <property type="match status" value="2"/>
</dbReference>
<name>A0A3B0V7B8_9ZZZZ</name>
<dbReference type="AlphaFoldDB" id="A0A3B0V7B8"/>
<dbReference type="Gene3D" id="3.30.420.40">
    <property type="match status" value="2"/>
</dbReference>
<organism evidence="2">
    <name type="scientific">hydrothermal vent metagenome</name>
    <dbReference type="NCBI Taxonomy" id="652676"/>
    <lineage>
        <taxon>unclassified sequences</taxon>
        <taxon>metagenomes</taxon>
        <taxon>ecological metagenomes</taxon>
    </lineage>
</organism>
<dbReference type="InterPro" id="IPR022496">
    <property type="entry name" value="T6A_TsaB"/>
</dbReference>
<dbReference type="PANTHER" id="PTHR11735">
    <property type="entry name" value="TRNA N6-ADENOSINE THREONYLCARBAMOYLTRANSFERASE"/>
    <property type="match status" value="1"/>
</dbReference>
<dbReference type="GO" id="GO:0002949">
    <property type="term" value="P:tRNA threonylcarbamoyladenosine modification"/>
    <property type="evidence" value="ECO:0007669"/>
    <property type="project" value="InterPro"/>
</dbReference>
<protein>
    <submittedName>
        <fullName evidence="2">tRNA threonylcarbamoyladenosine biosynthesis protein TsaB</fullName>
    </submittedName>
</protein>
<feature type="domain" description="Gcp-like" evidence="1">
    <location>
        <begin position="33"/>
        <end position="231"/>
    </location>
</feature>
<dbReference type="EMBL" id="UOET01000167">
    <property type="protein sequence ID" value="VAW27864.1"/>
    <property type="molecule type" value="Genomic_DNA"/>
</dbReference>
<dbReference type="NCBIfam" id="TIGR03725">
    <property type="entry name" value="T6A_YeaZ"/>
    <property type="match status" value="1"/>
</dbReference>
<dbReference type="PANTHER" id="PTHR11735:SF11">
    <property type="entry name" value="TRNA THREONYLCARBAMOYLADENOSINE BIOSYNTHESIS PROTEIN TSAB"/>
    <property type="match status" value="1"/>
</dbReference>
<dbReference type="GO" id="GO:0005829">
    <property type="term" value="C:cytosol"/>
    <property type="evidence" value="ECO:0007669"/>
    <property type="project" value="TreeGrafter"/>
</dbReference>
<evidence type="ECO:0000259" key="1">
    <source>
        <dbReference type="Pfam" id="PF00814"/>
    </source>
</evidence>